<dbReference type="AlphaFoldDB" id="A0A3N1CPJ8"/>
<comment type="caution">
    <text evidence="2">The sequence shown here is derived from an EMBL/GenBank/DDBJ whole genome shotgun (WGS) entry which is preliminary data.</text>
</comment>
<dbReference type="EMBL" id="RJKE01000001">
    <property type="protein sequence ID" value="ROO83115.1"/>
    <property type="molecule type" value="Genomic_DNA"/>
</dbReference>
<feature type="transmembrane region" description="Helical" evidence="1">
    <location>
        <begin position="93"/>
        <end position="111"/>
    </location>
</feature>
<keyword evidence="1" id="KW-0472">Membrane</keyword>
<dbReference type="OrthoDB" id="3477375at2"/>
<organism evidence="2 3">
    <name type="scientific">Actinocorallia herbida</name>
    <dbReference type="NCBI Taxonomy" id="58109"/>
    <lineage>
        <taxon>Bacteria</taxon>
        <taxon>Bacillati</taxon>
        <taxon>Actinomycetota</taxon>
        <taxon>Actinomycetes</taxon>
        <taxon>Streptosporangiales</taxon>
        <taxon>Thermomonosporaceae</taxon>
        <taxon>Actinocorallia</taxon>
    </lineage>
</organism>
<keyword evidence="1" id="KW-0812">Transmembrane</keyword>
<gene>
    <name evidence="2" type="ORF">EDD29_0607</name>
</gene>
<protein>
    <submittedName>
        <fullName evidence="2">Uncharacterized protein</fullName>
    </submittedName>
</protein>
<feature type="transmembrane region" description="Helical" evidence="1">
    <location>
        <begin position="51"/>
        <end position="72"/>
    </location>
</feature>
<feature type="transmembrane region" description="Helical" evidence="1">
    <location>
        <begin position="123"/>
        <end position="144"/>
    </location>
</feature>
<accession>A0A3N1CPJ8</accession>
<name>A0A3N1CPJ8_9ACTN</name>
<reference evidence="2 3" key="1">
    <citation type="submission" date="2018-11" db="EMBL/GenBank/DDBJ databases">
        <title>Sequencing the genomes of 1000 actinobacteria strains.</title>
        <authorList>
            <person name="Klenk H.-P."/>
        </authorList>
    </citation>
    <scope>NUCLEOTIDE SEQUENCE [LARGE SCALE GENOMIC DNA]</scope>
    <source>
        <strain evidence="2 3">DSM 44254</strain>
    </source>
</reference>
<evidence type="ECO:0000256" key="1">
    <source>
        <dbReference type="SAM" id="Phobius"/>
    </source>
</evidence>
<keyword evidence="3" id="KW-1185">Reference proteome</keyword>
<dbReference type="RefSeq" id="WP_123662052.1">
    <property type="nucleotide sequence ID" value="NZ_RJKE01000001.1"/>
</dbReference>
<evidence type="ECO:0000313" key="2">
    <source>
        <dbReference type="EMBL" id="ROO83115.1"/>
    </source>
</evidence>
<proteinExistence type="predicted"/>
<sequence length="153" mass="16752">MSELSPEEALAQVGHTQQSAYSRQQLPVWYPAGCAAWMTVSQIGLDDEFGWRFFVLGLGGIAGMGALIYLLLNRWARVRWTKETWTPRASAVYVGWLFGAVALALGMHYLVVDDLAEPVRKLASGGVAVVYLLLTTRPAEGIVIRLSKGKVIS</sequence>
<dbReference type="Proteomes" id="UP000272400">
    <property type="component" value="Unassembled WGS sequence"/>
</dbReference>
<keyword evidence="1" id="KW-1133">Transmembrane helix</keyword>
<evidence type="ECO:0000313" key="3">
    <source>
        <dbReference type="Proteomes" id="UP000272400"/>
    </source>
</evidence>